<comment type="similarity">
    <text evidence="1 5">Belongs to the 5-formyltetrahydrofolate cyclo-ligase family.</text>
</comment>
<keyword evidence="5" id="KW-0460">Magnesium</keyword>
<dbReference type="STRING" id="735517.SAMN05444272_2601"/>
<evidence type="ECO:0000313" key="6">
    <source>
        <dbReference type="EMBL" id="SHM42815.1"/>
    </source>
</evidence>
<evidence type="ECO:0000256" key="5">
    <source>
        <dbReference type="RuleBase" id="RU361279"/>
    </source>
</evidence>
<sequence length="193" mass="20953">MSGTAPSPFAEAKERLRRQALTRRAALTGVDRVEASLQLADFATDLELEPGLAVAGFWPIRDEIDPRPLLTKLRDMGHPLCLPAVAHPTLIFRSFGRDTEFVPGGFGTMAPGPDSAELRPEVLLMPLAAFDSRGNRIGYGKGHYDRAIAALEKDGPVVCIGLAFDVQEVGEVPAEAHDRRLDALLTPTGLRRF</sequence>
<evidence type="ECO:0000256" key="3">
    <source>
        <dbReference type="ARBA" id="ARBA00022840"/>
    </source>
</evidence>
<dbReference type="PIRSF" id="PIRSF006806">
    <property type="entry name" value="FTHF_cligase"/>
    <property type="match status" value="1"/>
</dbReference>
<dbReference type="EC" id="6.3.3.2" evidence="5"/>
<accession>A0A1M7IQ50</accession>
<protein>
    <recommendedName>
        <fullName evidence="5">5-formyltetrahydrofolate cyclo-ligase</fullName>
        <ecNumber evidence="5">6.3.3.2</ecNumber>
    </recommendedName>
</protein>
<dbReference type="GO" id="GO:0035999">
    <property type="term" value="P:tetrahydrofolate interconversion"/>
    <property type="evidence" value="ECO:0007669"/>
    <property type="project" value="TreeGrafter"/>
</dbReference>
<dbReference type="AlphaFoldDB" id="A0A1M7IQ50"/>
<dbReference type="RefSeq" id="WP_073013591.1">
    <property type="nucleotide sequence ID" value="NZ_FRBW01000002.1"/>
</dbReference>
<dbReference type="Proteomes" id="UP000186002">
    <property type="component" value="Unassembled WGS sequence"/>
</dbReference>
<evidence type="ECO:0000256" key="2">
    <source>
        <dbReference type="ARBA" id="ARBA00022741"/>
    </source>
</evidence>
<feature type="binding site" evidence="4">
    <location>
        <position position="63"/>
    </location>
    <ligand>
        <name>substrate</name>
    </ligand>
</feature>
<dbReference type="InterPro" id="IPR002698">
    <property type="entry name" value="FTHF_cligase"/>
</dbReference>
<keyword evidence="2 4" id="KW-0547">Nucleotide-binding</keyword>
<dbReference type="PANTHER" id="PTHR23407">
    <property type="entry name" value="ATPASE INHIBITOR/5-FORMYLTETRAHYDROFOLATE CYCLO-LIGASE"/>
    <property type="match status" value="1"/>
</dbReference>
<keyword evidence="7" id="KW-1185">Reference proteome</keyword>
<name>A0A1M7IQ50_9HYPH</name>
<dbReference type="Gene3D" id="3.40.50.10420">
    <property type="entry name" value="NagB/RpiA/CoA transferase-like"/>
    <property type="match status" value="1"/>
</dbReference>
<dbReference type="PANTHER" id="PTHR23407:SF1">
    <property type="entry name" value="5-FORMYLTETRAHYDROFOLATE CYCLO-LIGASE"/>
    <property type="match status" value="1"/>
</dbReference>
<dbReference type="OrthoDB" id="9801938at2"/>
<evidence type="ECO:0000313" key="7">
    <source>
        <dbReference type="Proteomes" id="UP000186002"/>
    </source>
</evidence>
<dbReference type="NCBIfam" id="TIGR02727">
    <property type="entry name" value="MTHFS_bact"/>
    <property type="match status" value="1"/>
</dbReference>
<dbReference type="GO" id="GO:0046872">
    <property type="term" value="F:metal ion binding"/>
    <property type="evidence" value="ECO:0007669"/>
    <property type="project" value="UniProtKB-KW"/>
</dbReference>
<comment type="catalytic activity">
    <reaction evidence="5">
        <text>(6S)-5-formyl-5,6,7,8-tetrahydrofolate + ATP = (6R)-5,10-methenyltetrahydrofolate + ADP + phosphate</text>
        <dbReference type="Rhea" id="RHEA:10488"/>
        <dbReference type="ChEBI" id="CHEBI:30616"/>
        <dbReference type="ChEBI" id="CHEBI:43474"/>
        <dbReference type="ChEBI" id="CHEBI:57455"/>
        <dbReference type="ChEBI" id="CHEBI:57457"/>
        <dbReference type="ChEBI" id="CHEBI:456216"/>
        <dbReference type="EC" id="6.3.3.2"/>
    </reaction>
</comment>
<keyword evidence="6" id="KW-0436">Ligase</keyword>
<feature type="binding site" evidence="4">
    <location>
        <begin position="136"/>
        <end position="144"/>
    </location>
    <ligand>
        <name>ATP</name>
        <dbReference type="ChEBI" id="CHEBI:30616"/>
    </ligand>
</feature>
<proteinExistence type="inferred from homology"/>
<dbReference type="GO" id="GO:0005524">
    <property type="term" value="F:ATP binding"/>
    <property type="evidence" value="ECO:0007669"/>
    <property type="project" value="UniProtKB-KW"/>
</dbReference>
<feature type="binding site" evidence="4">
    <location>
        <begin position="13"/>
        <end position="17"/>
    </location>
    <ligand>
        <name>ATP</name>
        <dbReference type="ChEBI" id="CHEBI:30616"/>
    </ligand>
</feature>
<keyword evidence="3 4" id="KW-0067">ATP-binding</keyword>
<dbReference type="GO" id="GO:0030272">
    <property type="term" value="F:5-formyltetrahydrofolate cyclo-ligase activity"/>
    <property type="evidence" value="ECO:0007669"/>
    <property type="project" value="UniProtKB-EC"/>
</dbReference>
<dbReference type="InterPro" id="IPR024185">
    <property type="entry name" value="FTHF_cligase-like_sf"/>
</dbReference>
<dbReference type="Pfam" id="PF01812">
    <property type="entry name" value="5-FTHF_cyc-lig"/>
    <property type="match status" value="1"/>
</dbReference>
<dbReference type="EMBL" id="FRBW01000002">
    <property type="protein sequence ID" value="SHM42815.1"/>
    <property type="molecule type" value="Genomic_DNA"/>
</dbReference>
<comment type="cofactor">
    <cofactor evidence="5">
        <name>Mg(2+)</name>
        <dbReference type="ChEBI" id="CHEBI:18420"/>
    </cofactor>
</comment>
<evidence type="ECO:0000256" key="4">
    <source>
        <dbReference type="PIRSR" id="PIRSR006806-1"/>
    </source>
</evidence>
<dbReference type="SUPFAM" id="SSF100950">
    <property type="entry name" value="NagB/RpiA/CoA transferase-like"/>
    <property type="match status" value="1"/>
</dbReference>
<evidence type="ECO:0000256" key="1">
    <source>
        <dbReference type="ARBA" id="ARBA00010638"/>
    </source>
</evidence>
<dbReference type="InterPro" id="IPR037171">
    <property type="entry name" value="NagB/RpiA_transferase-like"/>
</dbReference>
<gene>
    <name evidence="6" type="ORF">SAMN05444272_2601</name>
</gene>
<organism evidence="6 7">
    <name type="scientific">Roseibium suaedae</name>
    <dbReference type="NCBI Taxonomy" id="735517"/>
    <lineage>
        <taxon>Bacteria</taxon>
        <taxon>Pseudomonadati</taxon>
        <taxon>Pseudomonadota</taxon>
        <taxon>Alphaproteobacteria</taxon>
        <taxon>Hyphomicrobiales</taxon>
        <taxon>Stappiaceae</taxon>
        <taxon>Roseibium</taxon>
    </lineage>
</organism>
<keyword evidence="5" id="KW-0479">Metal-binding</keyword>
<dbReference type="GO" id="GO:0009396">
    <property type="term" value="P:folic acid-containing compound biosynthetic process"/>
    <property type="evidence" value="ECO:0007669"/>
    <property type="project" value="TreeGrafter"/>
</dbReference>
<reference evidence="6 7" key="1">
    <citation type="submission" date="2016-11" db="EMBL/GenBank/DDBJ databases">
        <authorList>
            <person name="Jaros S."/>
            <person name="Januszkiewicz K."/>
            <person name="Wedrychowicz H."/>
        </authorList>
    </citation>
    <scope>NUCLEOTIDE SEQUENCE [LARGE SCALE GENOMIC DNA]</scope>
    <source>
        <strain evidence="6 7">DSM 22153</strain>
    </source>
</reference>